<proteinExistence type="predicted"/>
<keyword evidence="3" id="KW-1185">Reference proteome</keyword>
<evidence type="ECO:0000313" key="3">
    <source>
        <dbReference type="Proteomes" id="UP001318860"/>
    </source>
</evidence>
<organism evidence="2 3">
    <name type="scientific">Rehmannia glutinosa</name>
    <name type="common">Chinese foxglove</name>
    <dbReference type="NCBI Taxonomy" id="99300"/>
    <lineage>
        <taxon>Eukaryota</taxon>
        <taxon>Viridiplantae</taxon>
        <taxon>Streptophyta</taxon>
        <taxon>Embryophyta</taxon>
        <taxon>Tracheophyta</taxon>
        <taxon>Spermatophyta</taxon>
        <taxon>Magnoliopsida</taxon>
        <taxon>eudicotyledons</taxon>
        <taxon>Gunneridae</taxon>
        <taxon>Pentapetalae</taxon>
        <taxon>asterids</taxon>
        <taxon>lamiids</taxon>
        <taxon>Lamiales</taxon>
        <taxon>Orobanchaceae</taxon>
        <taxon>Rehmannieae</taxon>
        <taxon>Rehmannia</taxon>
    </lineage>
</organism>
<reference evidence="2 3" key="1">
    <citation type="journal article" date="2021" name="Comput. Struct. Biotechnol. J.">
        <title>De novo genome assembly of the potent medicinal plant Rehmannia glutinosa using nanopore technology.</title>
        <authorList>
            <person name="Ma L."/>
            <person name="Dong C."/>
            <person name="Song C."/>
            <person name="Wang X."/>
            <person name="Zheng X."/>
            <person name="Niu Y."/>
            <person name="Chen S."/>
            <person name="Feng W."/>
        </authorList>
    </citation>
    <scope>NUCLEOTIDE SEQUENCE [LARGE SCALE GENOMIC DNA]</scope>
    <source>
        <strain evidence="2">DH-2019</strain>
    </source>
</reference>
<dbReference type="EMBL" id="JABTTQ020001863">
    <property type="protein sequence ID" value="KAK6127672.1"/>
    <property type="molecule type" value="Genomic_DNA"/>
</dbReference>
<dbReference type="Proteomes" id="UP001318860">
    <property type="component" value="Unassembled WGS sequence"/>
</dbReference>
<feature type="region of interest" description="Disordered" evidence="1">
    <location>
        <begin position="1"/>
        <end position="27"/>
    </location>
</feature>
<name>A0ABR0UZH4_REHGL</name>
<accession>A0ABR0UZH4</accession>
<comment type="caution">
    <text evidence="2">The sequence shown here is derived from an EMBL/GenBank/DDBJ whole genome shotgun (WGS) entry which is preliminary data.</text>
</comment>
<protein>
    <submittedName>
        <fullName evidence="2">Uncharacterized protein</fullName>
    </submittedName>
</protein>
<gene>
    <name evidence="2" type="ORF">DH2020_038588</name>
</gene>
<evidence type="ECO:0000256" key="1">
    <source>
        <dbReference type="SAM" id="MobiDB-lite"/>
    </source>
</evidence>
<evidence type="ECO:0000313" key="2">
    <source>
        <dbReference type="EMBL" id="KAK6127672.1"/>
    </source>
</evidence>
<sequence>MGLRCKPTKREEDMVGTYPTGDGGESPRVTAWRRWRRGARHRVSILPIRCGGCGSASNDPPDIRKAAETFQPTAGRKLNCLS</sequence>